<reference evidence="2" key="1">
    <citation type="journal article" date="2015" name="Genome Announc.">
        <title>Complete Genome Sequence of the Bacteriochlorophyll b-Producing Photosynthetic Bacterium Blastochloris viridis.</title>
        <authorList>
            <person name="Tsukatani Y."/>
            <person name="Hirose Y."/>
            <person name="Harada J."/>
            <person name="Misawa N."/>
            <person name="Mori K."/>
            <person name="Inoue K."/>
            <person name="Tamiaki H."/>
        </authorList>
    </citation>
    <scope>NUCLEOTIDE SEQUENCE [LARGE SCALE GENOMIC DNA]</scope>
    <source>
        <strain evidence="2">DSM 133</strain>
    </source>
</reference>
<sequence>MSNDLSLAQHHAFELACTLVVLVTVFKAGGAYGVLPSDELDDDDDLHIIHEFDPHDREPAH</sequence>
<dbReference type="EMBL" id="LN907867">
    <property type="protein sequence ID" value="CUU42479.1"/>
    <property type="molecule type" value="Genomic_DNA"/>
</dbReference>
<dbReference type="AlphaFoldDB" id="A0A0H5BIK7"/>
<evidence type="ECO:0000256" key="1">
    <source>
        <dbReference type="SAM" id="Phobius"/>
    </source>
</evidence>
<keyword evidence="4" id="KW-1185">Reference proteome</keyword>
<evidence type="ECO:0000313" key="2">
    <source>
        <dbReference type="EMBL" id="BAS00282.1"/>
    </source>
</evidence>
<dbReference type="PATRIC" id="fig|1079.6.peg.2121"/>
<gene>
    <name evidence="2" type="ORF">BV133_2688</name>
    <name evidence="3" type="ORF">BVIRIDIS_14910</name>
</gene>
<evidence type="ECO:0000313" key="3">
    <source>
        <dbReference type="EMBL" id="CUU42479.1"/>
    </source>
</evidence>
<accession>A0A0H5BIK7</accession>
<name>A0A0H5BIK7_BLAVI</name>
<proteinExistence type="predicted"/>
<dbReference type="KEGG" id="bvr:BVIR_2046"/>
<reference evidence="4" key="3">
    <citation type="journal article" date="2016" name="Genome Announc.">
        <title>Revised genome sequence of the purple photosynthetic bacterium Blastochloris viridis.</title>
        <authorList>
            <person name="Liu L.N."/>
            <person name="Faulkner M."/>
            <person name="Liu X."/>
            <person name="Huang F."/>
            <person name="Darby A.C."/>
            <person name="Hall N."/>
        </authorList>
    </citation>
    <scope>NUCLEOTIDE SEQUENCE [LARGE SCALE GENOMIC DNA]</scope>
    <source>
        <strain evidence="4">ATCC 19567 / DSM 133 / F</strain>
    </source>
</reference>
<feature type="transmembrane region" description="Helical" evidence="1">
    <location>
        <begin position="12"/>
        <end position="35"/>
    </location>
</feature>
<protein>
    <submittedName>
        <fullName evidence="3">Uncharacterized protein</fullName>
    </submittedName>
</protein>
<dbReference type="Proteomes" id="UP000065734">
    <property type="component" value="Chromosome I"/>
</dbReference>
<dbReference type="OrthoDB" id="7475629at2"/>
<organism evidence="3 4">
    <name type="scientific">Blastochloris viridis</name>
    <name type="common">Rhodopseudomonas viridis</name>
    <dbReference type="NCBI Taxonomy" id="1079"/>
    <lineage>
        <taxon>Bacteria</taxon>
        <taxon>Pseudomonadati</taxon>
        <taxon>Pseudomonadota</taxon>
        <taxon>Alphaproteobacteria</taxon>
        <taxon>Hyphomicrobiales</taxon>
        <taxon>Blastochloridaceae</taxon>
        <taxon>Blastochloris</taxon>
    </lineage>
</organism>
<keyword evidence="1" id="KW-1133">Transmembrane helix</keyword>
<dbReference type="RefSeq" id="WP_055037528.1">
    <property type="nucleotide sequence ID" value="NZ_AP014854.2"/>
</dbReference>
<keyword evidence="1" id="KW-0812">Transmembrane</keyword>
<keyword evidence="1" id="KW-0472">Membrane</keyword>
<evidence type="ECO:0000313" key="4">
    <source>
        <dbReference type="Proteomes" id="UP000065734"/>
    </source>
</evidence>
<dbReference type="EMBL" id="AP014854">
    <property type="protein sequence ID" value="BAS00282.1"/>
    <property type="molecule type" value="Genomic_DNA"/>
</dbReference>
<reference evidence="3" key="2">
    <citation type="submission" date="2015-11" db="EMBL/GenBank/DDBJ databases">
        <authorList>
            <person name="Zhang Y."/>
            <person name="Guo Z."/>
        </authorList>
    </citation>
    <scope>NUCLEOTIDE SEQUENCE</scope>
    <source>
        <strain evidence="3">1</strain>
    </source>
</reference>